<proteinExistence type="predicted"/>
<feature type="compositionally biased region" description="Basic and acidic residues" evidence="1">
    <location>
        <begin position="422"/>
        <end position="431"/>
    </location>
</feature>
<feature type="chain" id="PRO_5003403818" description="SCP domain-containing protein" evidence="2">
    <location>
        <begin position="21"/>
        <end position="903"/>
    </location>
</feature>
<dbReference type="eggNOG" id="ENOG502TJYW">
    <property type="taxonomic scope" value="Eukaryota"/>
</dbReference>
<gene>
    <name evidence="3" type="ORF">CAEBREN_24311</name>
</gene>
<evidence type="ECO:0000256" key="2">
    <source>
        <dbReference type="SAM" id="SignalP"/>
    </source>
</evidence>
<feature type="region of interest" description="Disordered" evidence="1">
    <location>
        <begin position="336"/>
        <end position="454"/>
    </location>
</feature>
<evidence type="ECO:0000256" key="1">
    <source>
        <dbReference type="SAM" id="MobiDB-lite"/>
    </source>
</evidence>
<protein>
    <recommendedName>
        <fullName evidence="5">SCP domain-containing protein</fullName>
    </recommendedName>
</protein>
<dbReference type="Proteomes" id="UP000008068">
    <property type="component" value="Unassembled WGS sequence"/>
</dbReference>
<keyword evidence="4" id="KW-1185">Reference proteome</keyword>
<dbReference type="InParanoid" id="G0MDC1"/>
<dbReference type="InterPro" id="IPR035940">
    <property type="entry name" value="CAP_sf"/>
</dbReference>
<dbReference type="HOGENOM" id="CLU_321116_0_0_1"/>
<feature type="compositionally biased region" description="Polar residues" evidence="1">
    <location>
        <begin position="435"/>
        <end position="450"/>
    </location>
</feature>
<name>G0MDC1_CAEBE</name>
<sequence>MLMKIFLVFIGFLLFEWISAHNPLQQRSIAKQLNKERRTIAKEYNISNMHAMVYDKGLADLAGTKDWRKENKGNRFVTANELNKAFAEIKNMSRNDLMKSIHTRSWEHLNPLQTKIGCAITEKNPENVKQTLCAFGDREDLNDLNTAVGDPGSQCMQGYKNDNGLCSVDKVLAQQKFIAELNQMRRSFAVGLNVSNMHELVIKDGLVKMAEDFIWNGTLPSPGDDWRYTWFLDYHNGAIDVEEAYQAFIKLKEKERNDQQTEGFKTFFREYEHLNPIQKLIECAEKESGYLNFGVMCILGPNNTFKFPRGIPGSKCSKGYVNTDGLCTLVPTPKATSEPQTTFPFPQTTSVPVQTASSTAAAPTDSQNTIHIPYNLENASSSVSPDKVAPPTDFKASGNLDSFANASTEPDFQNETTTTDISLHKSVDPIKKQQSKGQISSEHSMKSELTPTPPSKMDLLIAEYLRNEQDGDLPDDDDYQVDVDSSSNYVAGMVSKIFLITVFLLAGFIDVDANGDPDLDQANFIKRLNEFRRLTAVKYNISDMHELVYEKSFESLVKQLGDFNEFSKTQKDKRWFSVEDYKKGLGAVKIATEQVPGDPRVSKKEISKGKMLIKYSISVGIRLIHFKRKSDAQKEMIAFIAYSETNSLAAPGSKCLQGCENDKGLCVKSRRVIISKATKSGPIQEFDPRKLVDDFNEERRKYAKQTGRKNMHELTLSTDLIKIAEQGVDGLGDCLNRKCRFSPGKGAEGIAYFRKETFKLLGAKNDVLKFINETSQPYIIELEYLNPHQREVGCARMEPDGNDHDIICVFKPEGTFNSWFLSDTTCLRGFSFHDFLCTLDPVPTPQPRPTTVETELDRQILKYKQNEQDGDEPSEEDEVEVLHNSSGFLKYFSLVYVIVVFGY</sequence>
<dbReference type="Gene3D" id="3.40.33.10">
    <property type="entry name" value="CAP"/>
    <property type="match status" value="1"/>
</dbReference>
<feature type="signal peptide" evidence="2">
    <location>
        <begin position="1"/>
        <end position="20"/>
    </location>
</feature>
<accession>G0MDC1</accession>
<dbReference type="EMBL" id="GL379790">
    <property type="protein sequence ID" value="EGT49630.1"/>
    <property type="molecule type" value="Genomic_DNA"/>
</dbReference>
<keyword evidence="2" id="KW-0732">Signal</keyword>
<evidence type="ECO:0008006" key="5">
    <source>
        <dbReference type="Google" id="ProtNLM"/>
    </source>
</evidence>
<feature type="compositionally biased region" description="Low complexity" evidence="1">
    <location>
        <begin position="336"/>
        <end position="364"/>
    </location>
</feature>
<feature type="compositionally biased region" description="Polar residues" evidence="1">
    <location>
        <begin position="399"/>
        <end position="421"/>
    </location>
</feature>
<evidence type="ECO:0000313" key="3">
    <source>
        <dbReference type="EMBL" id="EGT49630.1"/>
    </source>
</evidence>
<reference evidence="4" key="1">
    <citation type="submission" date="2011-07" db="EMBL/GenBank/DDBJ databases">
        <authorList>
            <consortium name="Caenorhabditis brenneri Sequencing and Analysis Consortium"/>
            <person name="Wilson R.K."/>
        </authorList>
    </citation>
    <scope>NUCLEOTIDE SEQUENCE [LARGE SCALE GENOMIC DNA]</scope>
    <source>
        <strain evidence="4">PB2801</strain>
    </source>
</reference>
<evidence type="ECO:0000313" key="4">
    <source>
        <dbReference type="Proteomes" id="UP000008068"/>
    </source>
</evidence>
<organism evidence="4">
    <name type="scientific">Caenorhabditis brenneri</name>
    <name type="common">Nematode worm</name>
    <dbReference type="NCBI Taxonomy" id="135651"/>
    <lineage>
        <taxon>Eukaryota</taxon>
        <taxon>Metazoa</taxon>
        <taxon>Ecdysozoa</taxon>
        <taxon>Nematoda</taxon>
        <taxon>Chromadorea</taxon>
        <taxon>Rhabditida</taxon>
        <taxon>Rhabditina</taxon>
        <taxon>Rhabditomorpha</taxon>
        <taxon>Rhabditoidea</taxon>
        <taxon>Rhabditidae</taxon>
        <taxon>Peloderinae</taxon>
        <taxon>Caenorhabditis</taxon>
    </lineage>
</organism>
<dbReference type="AlphaFoldDB" id="G0MDC1"/>